<dbReference type="InterPro" id="IPR023214">
    <property type="entry name" value="HAD_sf"/>
</dbReference>
<dbReference type="GO" id="GO:0005388">
    <property type="term" value="F:P-type calcium transporter activity"/>
    <property type="evidence" value="ECO:0007669"/>
    <property type="project" value="UniProtKB-EC"/>
</dbReference>
<evidence type="ECO:0000256" key="10">
    <source>
        <dbReference type="ARBA" id="ARBA00022842"/>
    </source>
</evidence>
<dbReference type="FunFam" id="2.70.150.10:FF:000006">
    <property type="entry name" value="Calcium-transporting ATPase"/>
    <property type="match status" value="1"/>
</dbReference>
<dbReference type="Gene3D" id="1.20.1110.10">
    <property type="entry name" value="Calcium-transporting ATPase, transmembrane domain"/>
    <property type="match status" value="1"/>
</dbReference>
<dbReference type="GO" id="GO:0016887">
    <property type="term" value="F:ATP hydrolysis activity"/>
    <property type="evidence" value="ECO:0007669"/>
    <property type="project" value="InterPro"/>
</dbReference>
<keyword evidence="4 17" id="KW-0109">Calcium transport</keyword>
<evidence type="ECO:0000256" key="2">
    <source>
        <dbReference type="ARBA" id="ARBA00006124"/>
    </source>
</evidence>
<evidence type="ECO:0000256" key="3">
    <source>
        <dbReference type="ARBA" id="ARBA00022448"/>
    </source>
</evidence>
<dbReference type="PANTHER" id="PTHR24093">
    <property type="entry name" value="CATION TRANSPORTING ATPASE"/>
    <property type="match status" value="1"/>
</dbReference>
<evidence type="ECO:0000256" key="17">
    <source>
        <dbReference type="RuleBase" id="RU361146"/>
    </source>
</evidence>
<keyword evidence="3 17" id="KW-0813">Transport</keyword>
<dbReference type="EMBL" id="VOIH02000001">
    <property type="protein sequence ID" value="KAF3457496.1"/>
    <property type="molecule type" value="Genomic_DNA"/>
</dbReference>
<evidence type="ECO:0000256" key="12">
    <source>
        <dbReference type="ARBA" id="ARBA00022967"/>
    </source>
</evidence>
<dbReference type="Gene3D" id="3.40.50.1000">
    <property type="entry name" value="HAD superfamily/HAD-like"/>
    <property type="match status" value="1"/>
</dbReference>
<evidence type="ECO:0000256" key="4">
    <source>
        <dbReference type="ARBA" id="ARBA00022568"/>
    </source>
</evidence>
<dbReference type="GO" id="GO:0005886">
    <property type="term" value="C:plasma membrane"/>
    <property type="evidence" value="ECO:0007669"/>
    <property type="project" value="TreeGrafter"/>
</dbReference>
<keyword evidence="9 17" id="KW-0067">ATP-binding</keyword>
<evidence type="ECO:0000256" key="5">
    <source>
        <dbReference type="ARBA" id="ARBA00022692"/>
    </source>
</evidence>
<dbReference type="SUPFAM" id="SSF56784">
    <property type="entry name" value="HAD-like"/>
    <property type="match status" value="1"/>
</dbReference>
<dbReference type="Pfam" id="PF08282">
    <property type="entry name" value="Hydrolase_3"/>
    <property type="match status" value="1"/>
</dbReference>
<name>A0A8K0HRU5_9ROSA</name>
<proteinExistence type="inferred from homology"/>
<evidence type="ECO:0000259" key="19">
    <source>
        <dbReference type="Pfam" id="PF00689"/>
    </source>
</evidence>
<comment type="catalytic activity">
    <reaction evidence="16 17">
        <text>Ca(2+)(in) + ATP + H2O = Ca(2+)(out) + ADP + phosphate + H(+)</text>
        <dbReference type="Rhea" id="RHEA:18105"/>
        <dbReference type="ChEBI" id="CHEBI:15377"/>
        <dbReference type="ChEBI" id="CHEBI:15378"/>
        <dbReference type="ChEBI" id="CHEBI:29108"/>
        <dbReference type="ChEBI" id="CHEBI:30616"/>
        <dbReference type="ChEBI" id="CHEBI:43474"/>
        <dbReference type="ChEBI" id="CHEBI:456216"/>
        <dbReference type="EC" id="7.2.2.10"/>
    </reaction>
</comment>
<dbReference type="EC" id="7.2.2.10" evidence="17"/>
<dbReference type="NCBIfam" id="TIGR01517">
    <property type="entry name" value="ATPase-IIB_Ca"/>
    <property type="match status" value="1"/>
</dbReference>
<dbReference type="Pfam" id="PF00689">
    <property type="entry name" value="Cation_ATPase_C"/>
    <property type="match status" value="1"/>
</dbReference>
<dbReference type="InterPro" id="IPR023299">
    <property type="entry name" value="ATPase_P-typ_cyto_dom_N"/>
</dbReference>
<dbReference type="GO" id="GO:0046872">
    <property type="term" value="F:metal ion binding"/>
    <property type="evidence" value="ECO:0007669"/>
    <property type="project" value="UniProtKB-KW"/>
</dbReference>
<evidence type="ECO:0000256" key="15">
    <source>
        <dbReference type="ARBA" id="ARBA00023136"/>
    </source>
</evidence>
<evidence type="ECO:0000259" key="20">
    <source>
        <dbReference type="Pfam" id="PF00690"/>
    </source>
</evidence>
<dbReference type="InterPro" id="IPR023298">
    <property type="entry name" value="ATPase_P-typ_TM_dom_sf"/>
</dbReference>
<dbReference type="Gene3D" id="2.70.150.10">
    <property type="entry name" value="Calcium-transporting ATPase, cytoplasmic transduction domain A"/>
    <property type="match status" value="1"/>
</dbReference>
<dbReference type="SUPFAM" id="SSF81660">
    <property type="entry name" value="Metal cation-transporting ATPase, ATP-binding domain N"/>
    <property type="match status" value="1"/>
</dbReference>
<keyword evidence="5 17" id="KW-0812">Transmembrane</keyword>
<evidence type="ECO:0000256" key="1">
    <source>
        <dbReference type="ARBA" id="ARBA00004141"/>
    </source>
</evidence>
<evidence type="ECO:0000256" key="13">
    <source>
        <dbReference type="ARBA" id="ARBA00022989"/>
    </source>
</evidence>
<comment type="caution">
    <text evidence="17">Lacks conserved residue(s) required for the propagation of feature annotation.</text>
</comment>
<dbReference type="OrthoDB" id="3352408at2759"/>
<dbReference type="PANTHER" id="PTHR24093:SF434">
    <property type="entry name" value="CALCIUM-TRANSPORTING ATPASE 13, PLASMA MEMBRANE-TYPE-RELATED"/>
    <property type="match status" value="1"/>
</dbReference>
<accession>A0A8K0HRU5</accession>
<organism evidence="21 22">
    <name type="scientific">Rhamnella rubrinervis</name>
    <dbReference type="NCBI Taxonomy" id="2594499"/>
    <lineage>
        <taxon>Eukaryota</taxon>
        <taxon>Viridiplantae</taxon>
        <taxon>Streptophyta</taxon>
        <taxon>Embryophyta</taxon>
        <taxon>Tracheophyta</taxon>
        <taxon>Spermatophyta</taxon>
        <taxon>Magnoliopsida</taxon>
        <taxon>eudicotyledons</taxon>
        <taxon>Gunneridae</taxon>
        <taxon>Pentapetalae</taxon>
        <taxon>rosids</taxon>
        <taxon>fabids</taxon>
        <taxon>Rosales</taxon>
        <taxon>Rhamnaceae</taxon>
        <taxon>rhamnoid group</taxon>
        <taxon>Rhamneae</taxon>
        <taxon>Rhamnella</taxon>
    </lineage>
</organism>
<dbReference type="GO" id="GO:0005516">
    <property type="term" value="F:calmodulin binding"/>
    <property type="evidence" value="ECO:0007669"/>
    <property type="project" value="UniProtKB-KW"/>
</dbReference>
<dbReference type="PRINTS" id="PR00119">
    <property type="entry name" value="CATATPASE"/>
</dbReference>
<dbReference type="SUPFAM" id="SSF81653">
    <property type="entry name" value="Calcium ATPase, transduction domain A"/>
    <property type="match status" value="1"/>
</dbReference>
<dbReference type="NCBIfam" id="TIGR01494">
    <property type="entry name" value="ATPase_P-type"/>
    <property type="match status" value="1"/>
</dbReference>
<dbReference type="Proteomes" id="UP000796880">
    <property type="component" value="Unassembled WGS sequence"/>
</dbReference>
<dbReference type="Pfam" id="PF13246">
    <property type="entry name" value="Cation_ATPase"/>
    <property type="match status" value="1"/>
</dbReference>
<dbReference type="SUPFAM" id="SSF81665">
    <property type="entry name" value="Calcium ATPase, transmembrane domain M"/>
    <property type="match status" value="1"/>
</dbReference>
<evidence type="ECO:0000256" key="11">
    <source>
        <dbReference type="ARBA" id="ARBA00022860"/>
    </source>
</evidence>
<dbReference type="AlphaFoldDB" id="A0A8K0HRU5"/>
<protein>
    <recommendedName>
        <fullName evidence="17">Calcium-transporting ATPase</fullName>
        <ecNumber evidence="17">7.2.2.10</ecNumber>
    </recommendedName>
</protein>
<evidence type="ECO:0000259" key="18">
    <source>
        <dbReference type="Pfam" id="PF00122"/>
    </source>
</evidence>
<evidence type="ECO:0000313" key="21">
    <source>
        <dbReference type="EMBL" id="KAF3457496.1"/>
    </source>
</evidence>
<comment type="caution">
    <text evidence="21">The sequence shown here is derived from an EMBL/GenBank/DDBJ whole genome shotgun (WGS) entry which is preliminary data.</text>
</comment>
<feature type="domain" description="Cation-transporting P-type ATPase C-terminal" evidence="19">
    <location>
        <begin position="830"/>
        <end position="999"/>
    </location>
</feature>
<dbReference type="InterPro" id="IPR006408">
    <property type="entry name" value="P-type_ATPase_IIB"/>
</dbReference>
<feature type="transmembrane region" description="Helical" evidence="17">
    <location>
        <begin position="140"/>
        <end position="161"/>
    </location>
</feature>
<evidence type="ECO:0000256" key="16">
    <source>
        <dbReference type="ARBA" id="ARBA00048694"/>
    </source>
</evidence>
<feature type="domain" description="P-type ATPase A" evidence="18">
    <location>
        <begin position="216"/>
        <end position="311"/>
    </location>
</feature>
<comment type="function">
    <text evidence="17">Catalyzes the hydrolysis of ATP coupled with the transport of calcium.</text>
</comment>
<reference evidence="21" key="1">
    <citation type="submission" date="2020-03" db="EMBL/GenBank/DDBJ databases">
        <title>A high-quality chromosome-level genome assembly of a woody plant with both climbing and erect habits, Rhamnella rubrinervis.</title>
        <authorList>
            <person name="Lu Z."/>
            <person name="Yang Y."/>
            <person name="Zhu X."/>
            <person name="Sun Y."/>
        </authorList>
    </citation>
    <scope>NUCLEOTIDE SEQUENCE</scope>
    <source>
        <strain evidence="21">BYM</strain>
        <tissue evidence="21">Leaf</tissue>
    </source>
</reference>
<gene>
    <name evidence="21" type="ORF">FNV43_RR02154</name>
</gene>
<evidence type="ECO:0000256" key="6">
    <source>
        <dbReference type="ARBA" id="ARBA00022723"/>
    </source>
</evidence>
<feature type="domain" description="Cation-transporting P-type ATPase N-terminal" evidence="20">
    <location>
        <begin position="91"/>
        <end position="159"/>
    </location>
</feature>
<dbReference type="InterPro" id="IPR004014">
    <property type="entry name" value="ATPase_P-typ_cation-transptr_N"/>
</dbReference>
<dbReference type="Pfam" id="PF00122">
    <property type="entry name" value="E1-E2_ATPase"/>
    <property type="match status" value="1"/>
</dbReference>
<dbReference type="InterPro" id="IPR006068">
    <property type="entry name" value="ATPase_P-typ_cation-transptr_C"/>
</dbReference>
<keyword evidence="8 17" id="KW-0106">Calcium</keyword>
<dbReference type="InterPro" id="IPR008250">
    <property type="entry name" value="ATPase_P-typ_transduc_dom_A_sf"/>
</dbReference>
<dbReference type="InterPro" id="IPR059000">
    <property type="entry name" value="ATPase_P-type_domA"/>
</dbReference>
<dbReference type="Gene3D" id="3.40.1110.10">
    <property type="entry name" value="Calcium-transporting ATPase, cytoplasmic domain N"/>
    <property type="match status" value="1"/>
</dbReference>
<keyword evidence="6" id="KW-0479">Metal-binding</keyword>
<keyword evidence="22" id="KW-1185">Reference proteome</keyword>
<evidence type="ECO:0000256" key="8">
    <source>
        <dbReference type="ARBA" id="ARBA00022837"/>
    </source>
</evidence>
<keyword evidence="13 17" id="KW-1133">Transmembrane helix</keyword>
<evidence type="ECO:0000256" key="14">
    <source>
        <dbReference type="ARBA" id="ARBA00023065"/>
    </source>
</evidence>
<evidence type="ECO:0000256" key="9">
    <source>
        <dbReference type="ARBA" id="ARBA00022840"/>
    </source>
</evidence>
<keyword evidence="7 17" id="KW-0547">Nucleotide-binding</keyword>
<evidence type="ECO:0000256" key="7">
    <source>
        <dbReference type="ARBA" id="ARBA00022741"/>
    </source>
</evidence>
<sequence>MCPWIFLENSASTESSSPEVPNTLGLPRKKWRSGFVSLYCSGALLSISQPPSSSYITLINSKQEKNEEFQINQPSLTELVKEKNLAQLEELGGVNGIASSLKSCADRGISIDDEEAVAQRREAFGSNTYRKPKTKGFFNYVWEAFLDVEIIILILCAVLYFVFEMGVGRAKEGWIDGSSDVVSIFLLIAVSATANYRQNRQLEELWKVNNNIQIAALRGGRRQQVSIFAILVGDVMCLNIGDQIPADGLLIQGHSLKVDESSITGESDHVEVNHGQNPFLFSGTNVVDGYGRMIVTSVGMNTTWGKMMSQLSHPSSDQQIPFHARLKKYTSAINKVSWTVAGIALIVLVIKYITENTKDENGNHEFNVNKTKFIDILYSALDIIAAASSVFTNPERLPLSVTLTLPYSVKRMMADKALVRKLSACETMGSVTTICTNKVGTLTMNEMKVTKFWLGKQSVKEEGSSYSSVPPNVNELFKEGIALNTTGSVQKFGMGYEISGSPTEKAILSWGDEDFNMDMEEETRRCNILQAEAFNSQSKRSGVLIKRKVNGTVQVHWKGDAKIILAMCSSYYDTSGFINDLDDSQKLEFQHIIQGMAASSLRCIGFAVAHNLVLGQDVEDSNEHKALKEDGLVLLGLVGIKNPCGPGVKKAVEDCQYAGVRIKMITGDNVFTAKAIATECGILRSDNDDMNGEGAVIEGMKFRSYSPEERMEKVDKICVMASSSPSDKLLMVECLKQKGQVVAVIGDGTNDVQALKEADIGLSMGIQCSQVAKESSDIVILDDNFTSVAKVLKWGRCIYSNKQKFIHFQLTFTVAALVINFAATVSTGKVPLTAGELLWLKSITNTFAALALATDKPTKELMEKPPVGRTEPLITNIMWRNLLPQALYQILVLLILLFKGKSILGVNENVRDTLIFNIFLLCQVFNEFNSRNLEKKNVLEGIQRNKLFMRIIAVTIVLQVAMVELLKKFAHTERLNWEQWGICIGIAAMSWPIDWVVKCIPVPEKPIFSAINLKMKNYVRWMKKFKPNSSLKGRP</sequence>
<keyword evidence="12" id="KW-1278">Translocase</keyword>
<dbReference type="InterPro" id="IPR036412">
    <property type="entry name" value="HAD-like_sf"/>
</dbReference>
<dbReference type="FunFam" id="1.20.1110.10:FF:000039">
    <property type="entry name" value="Calcium-transporting ATPase"/>
    <property type="match status" value="1"/>
</dbReference>
<dbReference type="InterPro" id="IPR001757">
    <property type="entry name" value="P_typ_ATPase"/>
</dbReference>
<keyword evidence="14 17" id="KW-0406">Ion transport</keyword>
<evidence type="ECO:0000313" key="22">
    <source>
        <dbReference type="Proteomes" id="UP000796880"/>
    </source>
</evidence>
<comment type="subcellular location">
    <subcellularLocation>
        <location evidence="1 17">Membrane</location>
        <topology evidence="1 17">Multi-pass membrane protein</topology>
    </subcellularLocation>
</comment>
<keyword evidence="10" id="KW-0460">Magnesium</keyword>
<dbReference type="Pfam" id="PF00690">
    <property type="entry name" value="Cation_ATPase_N"/>
    <property type="match status" value="1"/>
</dbReference>
<keyword evidence="15 17" id="KW-0472">Membrane</keyword>
<dbReference type="GO" id="GO:0005524">
    <property type="term" value="F:ATP binding"/>
    <property type="evidence" value="ECO:0007669"/>
    <property type="project" value="UniProtKB-KW"/>
</dbReference>
<keyword evidence="11" id="KW-0112">Calmodulin-binding</keyword>
<comment type="similarity">
    <text evidence="2 17">Belongs to the cation transport ATPase (P-type) (TC 3.A.3) family. Type IIB subfamily.</text>
</comment>